<evidence type="ECO:0000256" key="1">
    <source>
        <dbReference type="SAM" id="MobiDB-lite"/>
    </source>
</evidence>
<dbReference type="OrthoDB" id="4731093at2"/>
<dbReference type="Proteomes" id="UP000320095">
    <property type="component" value="Unassembled WGS sequence"/>
</dbReference>
<dbReference type="Pfam" id="PF08237">
    <property type="entry name" value="PE-PPE"/>
    <property type="match status" value="1"/>
</dbReference>
<keyword evidence="2" id="KW-0732">Signal</keyword>
<protein>
    <submittedName>
        <fullName evidence="4">PE-PPE domain-containing protein</fullName>
    </submittedName>
</protein>
<evidence type="ECO:0000313" key="5">
    <source>
        <dbReference type="Proteomes" id="UP000320095"/>
    </source>
</evidence>
<comment type="caution">
    <text evidence="4">The sequence shown here is derived from an EMBL/GenBank/DDBJ whole genome shotgun (WGS) entry which is preliminary data.</text>
</comment>
<dbReference type="AlphaFoldDB" id="A0A502E4L1"/>
<reference evidence="4 5" key="1">
    <citation type="journal article" date="2019" name="Environ. Microbiol.">
        <title>Species interactions and distinct microbial communities in high Arctic permafrost affected cryosols are associated with the CH4 and CO2 gas fluxes.</title>
        <authorList>
            <person name="Altshuler I."/>
            <person name="Hamel J."/>
            <person name="Turney S."/>
            <person name="Magnuson E."/>
            <person name="Levesque R."/>
            <person name="Greer C."/>
            <person name="Whyte L.G."/>
        </authorList>
    </citation>
    <scope>NUCLEOTIDE SEQUENCE [LARGE SCALE GENOMIC DNA]</scope>
    <source>
        <strain evidence="4 5">S5.20</strain>
    </source>
</reference>
<keyword evidence="5" id="KW-1185">Reference proteome</keyword>
<evidence type="ECO:0000313" key="4">
    <source>
        <dbReference type="EMBL" id="TPG32264.1"/>
    </source>
</evidence>
<evidence type="ECO:0000256" key="2">
    <source>
        <dbReference type="SAM" id="SignalP"/>
    </source>
</evidence>
<proteinExistence type="predicted"/>
<feature type="region of interest" description="Disordered" evidence="1">
    <location>
        <begin position="293"/>
        <end position="320"/>
    </location>
</feature>
<accession>A0A502E4L1</accession>
<feature type="chain" id="PRO_5021212523" evidence="2">
    <location>
        <begin position="22"/>
        <end position="414"/>
    </location>
</feature>
<feature type="region of interest" description="Disordered" evidence="1">
    <location>
        <begin position="340"/>
        <end position="414"/>
    </location>
</feature>
<dbReference type="EMBL" id="RCZG01000009">
    <property type="protein sequence ID" value="TPG32264.1"/>
    <property type="molecule type" value="Genomic_DNA"/>
</dbReference>
<sequence length="414" mass="43429">MTSAAVMAALLSLAITPTAGAASLLPGGDATVLAHGPSPYSMPSNLQGRLCPKSQPCTTVHYEPLIVILIPGVPVLGLAENIAQLDSSIKSSTIPGKKFVFAFSGGARDALGWMQEHSSDVDAPAQGDLSFVLIGNPTRTYGGSSSIIGGGLMDPNTVPYDVLDIAQQYDFIADFPQNPFNMLALANAVAGFVYLHLDYKNVDVDDPDNYVWTQGKVTYVFAPTENLPLLEPLRRGGMGWLADILNDPLKAIVEQGYDRSWLPAAPQGAMLVDAAAQVSWSQLSTLGSTGEAGALQDESVADDGVQGDTPASSEMMPDTLVNKPVMQEQGEVVIEADPIDGVDPAGDAVTETQSDAVDGKDIPEEGVPTDESPVEQQVAAGDESNGRMRAPRPSPAPAGRVLVTPAMQRRVGPH</sequence>
<dbReference type="InterPro" id="IPR013228">
    <property type="entry name" value="PE-PPE_C"/>
</dbReference>
<dbReference type="RefSeq" id="WP_140695110.1">
    <property type="nucleotide sequence ID" value="NZ_RCZG01000009.1"/>
</dbReference>
<feature type="signal peptide" evidence="2">
    <location>
        <begin position="1"/>
        <end position="21"/>
    </location>
</feature>
<evidence type="ECO:0000259" key="3">
    <source>
        <dbReference type="Pfam" id="PF08237"/>
    </source>
</evidence>
<organism evidence="4 5">
    <name type="scientific">Mycolicibacterium hodleri</name>
    <dbReference type="NCBI Taxonomy" id="49897"/>
    <lineage>
        <taxon>Bacteria</taxon>
        <taxon>Bacillati</taxon>
        <taxon>Actinomycetota</taxon>
        <taxon>Actinomycetes</taxon>
        <taxon>Mycobacteriales</taxon>
        <taxon>Mycobacteriaceae</taxon>
        <taxon>Mycolicibacterium</taxon>
    </lineage>
</organism>
<name>A0A502E4L1_9MYCO</name>
<feature type="domain" description="PE-PPE" evidence="3">
    <location>
        <begin position="79"/>
        <end position="258"/>
    </location>
</feature>
<gene>
    <name evidence="4" type="ORF">EAH80_20870</name>
</gene>